<evidence type="ECO:0000313" key="5">
    <source>
        <dbReference type="EMBL" id="RIQ23774.1"/>
    </source>
</evidence>
<comment type="caution">
    <text evidence="5">The sequence shown here is derived from an EMBL/GenBank/DDBJ whole genome shotgun (WGS) entry which is preliminary data.</text>
</comment>
<dbReference type="GO" id="GO:0003677">
    <property type="term" value="F:DNA binding"/>
    <property type="evidence" value="ECO:0007669"/>
    <property type="project" value="UniProtKB-KW"/>
</dbReference>
<dbReference type="PROSITE" id="PS51032">
    <property type="entry name" value="AP2_ERF"/>
    <property type="match status" value="1"/>
</dbReference>
<evidence type="ECO:0000256" key="3">
    <source>
        <dbReference type="ARBA" id="ARBA00023163"/>
    </source>
</evidence>
<dbReference type="Gene3D" id="3.90.75.20">
    <property type="match status" value="1"/>
</dbReference>
<dbReference type="EMBL" id="QWJV01000019">
    <property type="protein sequence ID" value="RIQ23774.1"/>
    <property type="molecule type" value="Genomic_DNA"/>
</dbReference>
<dbReference type="InterPro" id="IPR001471">
    <property type="entry name" value="AP2/ERF_dom"/>
</dbReference>
<feature type="domain" description="AP2/ERF" evidence="4">
    <location>
        <begin position="107"/>
        <end position="153"/>
    </location>
</feature>
<gene>
    <name evidence="5" type="ORF">DLN06_23260</name>
</gene>
<name>A0A658IGY4_SALNE</name>
<dbReference type="Proteomes" id="UP000839534">
    <property type="component" value="Unassembled WGS sequence"/>
</dbReference>
<dbReference type="InterPro" id="IPR016177">
    <property type="entry name" value="DNA-bd_dom_sf"/>
</dbReference>
<proteinExistence type="predicted"/>
<dbReference type="InterPro" id="IPR044925">
    <property type="entry name" value="His-Me_finger_sf"/>
</dbReference>
<reference evidence="5" key="1">
    <citation type="submission" date="2018-08" db="EMBL/GenBank/DDBJ databases">
        <title>Whole genome sequencing of Salmonella enterica serotype newport.</title>
        <authorList>
            <person name="Bell R."/>
        </authorList>
    </citation>
    <scope>NUCLEOTIDE SEQUENCE [LARGE SCALE GENOMIC DNA]</scope>
    <source>
        <strain evidence="5">CFSAN000835</strain>
    </source>
</reference>
<keyword evidence="2" id="KW-0238">DNA-binding</keyword>
<evidence type="ECO:0000259" key="4">
    <source>
        <dbReference type="PROSITE" id="PS51032"/>
    </source>
</evidence>
<dbReference type="Gene3D" id="3.30.730.10">
    <property type="entry name" value="AP2/ERF domain"/>
    <property type="match status" value="1"/>
</dbReference>
<protein>
    <submittedName>
        <fullName evidence="5">HNH endonuclease</fullName>
    </submittedName>
</protein>
<dbReference type="GO" id="GO:0004519">
    <property type="term" value="F:endonuclease activity"/>
    <property type="evidence" value="ECO:0007669"/>
    <property type="project" value="UniProtKB-KW"/>
</dbReference>
<keyword evidence="5" id="KW-0378">Hydrolase</keyword>
<organism evidence="5">
    <name type="scientific">Salmonella enterica subsp. enterica serovar Newport str. CFSAN000835</name>
    <dbReference type="NCBI Taxonomy" id="1299174"/>
    <lineage>
        <taxon>Bacteria</taxon>
        <taxon>Pseudomonadati</taxon>
        <taxon>Pseudomonadota</taxon>
        <taxon>Gammaproteobacteria</taxon>
        <taxon>Enterobacterales</taxon>
        <taxon>Enterobacteriaceae</taxon>
        <taxon>Salmonella</taxon>
    </lineage>
</organism>
<keyword evidence="5" id="KW-0255">Endonuclease</keyword>
<dbReference type="Pfam" id="PF13392">
    <property type="entry name" value="HNH_3"/>
    <property type="match status" value="1"/>
</dbReference>
<evidence type="ECO:0000256" key="2">
    <source>
        <dbReference type="ARBA" id="ARBA00023125"/>
    </source>
</evidence>
<evidence type="ECO:0000256" key="1">
    <source>
        <dbReference type="ARBA" id="ARBA00023015"/>
    </source>
</evidence>
<keyword evidence="5" id="KW-0540">Nuclease</keyword>
<dbReference type="GO" id="GO:0003700">
    <property type="term" value="F:DNA-binding transcription factor activity"/>
    <property type="evidence" value="ECO:0007669"/>
    <property type="project" value="InterPro"/>
</dbReference>
<keyword evidence="1" id="KW-0805">Transcription regulation</keyword>
<dbReference type="RefSeq" id="WP_110275356.1">
    <property type="nucleotide sequence ID" value="NZ_QWJV01000019.1"/>
</dbReference>
<dbReference type="AlphaFoldDB" id="A0A658IGY4"/>
<dbReference type="SUPFAM" id="SSF54060">
    <property type="entry name" value="His-Me finger endonucleases"/>
    <property type="match status" value="1"/>
</dbReference>
<accession>A0A658IGY4</accession>
<dbReference type="InterPro" id="IPR036955">
    <property type="entry name" value="AP2/ERF_dom_sf"/>
</dbReference>
<sequence length="165" mass="19259">MNWSAIFRYDEDTGNLHWNIPRRGHKPNAVAGTKHSRGYLQLGHKGKKYFVHRVIWDLIYPEDKLKPGEEIDHINHDKTDNRRCNLRKVPHKDNARNMPLNPLNTSGVTGVVWRKNEGKWQAQLRRNDTCIYLGSYSTFEEAVAVRKMAEKEFGFHHNHGADKCD</sequence>
<keyword evidence="3" id="KW-0804">Transcription</keyword>
<dbReference type="SUPFAM" id="SSF54171">
    <property type="entry name" value="DNA-binding domain"/>
    <property type="match status" value="1"/>
</dbReference>
<dbReference type="InterPro" id="IPR003615">
    <property type="entry name" value="HNH_nuc"/>
</dbReference>